<dbReference type="AlphaFoldDB" id="T1HIJ5"/>
<dbReference type="GeneID" id="141460019"/>
<dbReference type="HOGENOM" id="CLU_1379681_0_0_1"/>
<evidence type="ECO:0000313" key="2">
    <source>
        <dbReference type="Proteomes" id="UP000015103"/>
    </source>
</evidence>
<name>T1HIJ5_RHOPR</name>
<reference evidence="1" key="1">
    <citation type="submission" date="2015-05" db="UniProtKB">
        <authorList>
            <consortium name="EnsemblMetazoa"/>
        </authorList>
    </citation>
    <scope>IDENTIFICATION</scope>
</reference>
<accession>T1HIJ5</accession>
<organism evidence="1 2">
    <name type="scientific">Rhodnius prolixus</name>
    <name type="common">Triatomid bug</name>
    <dbReference type="NCBI Taxonomy" id="13249"/>
    <lineage>
        <taxon>Eukaryota</taxon>
        <taxon>Metazoa</taxon>
        <taxon>Ecdysozoa</taxon>
        <taxon>Arthropoda</taxon>
        <taxon>Hexapoda</taxon>
        <taxon>Insecta</taxon>
        <taxon>Pterygota</taxon>
        <taxon>Neoptera</taxon>
        <taxon>Paraneoptera</taxon>
        <taxon>Hemiptera</taxon>
        <taxon>Heteroptera</taxon>
        <taxon>Panheteroptera</taxon>
        <taxon>Cimicomorpha</taxon>
        <taxon>Reduviidae</taxon>
        <taxon>Triatominae</taxon>
        <taxon>Rhodnius</taxon>
    </lineage>
</organism>
<dbReference type="EMBL" id="ACPB03017881">
    <property type="status" value="NOT_ANNOTATED_CDS"/>
    <property type="molecule type" value="Genomic_DNA"/>
</dbReference>
<evidence type="ECO:0000313" key="1">
    <source>
        <dbReference type="EnsemblMetazoa" id="RPRC003868-PA"/>
    </source>
</evidence>
<proteinExistence type="predicted"/>
<dbReference type="EnsemblMetazoa" id="RPRC003868-RA">
    <property type="protein sequence ID" value="RPRC003868-PA"/>
    <property type="gene ID" value="RPRC003868"/>
</dbReference>
<protein>
    <submittedName>
        <fullName evidence="1">Uncharacterized protein</fullName>
    </submittedName>
</protein>
<dbReference type="InParanoid" id="T1HIJ5"/>
<keyword evidence="2" id="KW-1185">Reference proteome</keyword>
<sequence length="198" mass="22781">MRVFFAVGLLMLISAQVNSSPATLDKADKTFEEEFDKIIEKLTNEITVSQNYGAEHPAVEQSELLQCYQQSILQLHMLNKTSVDDFFHCDRLKEGFQKIGEILLDSFKISGEVLKTLLQRLGSCIGKDPVSEALCLTQGIIDFFTDIKKLVPEFQKYAQEINQLAKDVREIFNYCAHYKDKEFNERLADIFKQTDMCY</sequence>
<dbReference type="OMA" id="GNGMEYK"/>
<dbReference type="VEuPathDB" id="VectorBase:RPRC003868"/>
<dbReference type="Proteomes" id="UP000015103">
    <property type="component" value="Unassembled WGS sequence"/>
</dbReference>
<dbReference type="RefSeq" id="XP_073995722.1">
    <property type="nucleotide sequence ID" value="XM_074139621.1"/>
</dbReference>